<dbReference type="Proteomes" id="UP000193560">
    <property type="component" value="Unassembled WGS sequence"/>
</dbReference>
<name>A0A1X2IKG8_9FUNG</name>
<evidence type="ECO:0000313" key="2">
    <source>
        <dbReference type="EMBL" id="ORZ17297.1"/>
    </source>
</evidence>
<evidence type="ECO:0000313" key="3">
    <source>
        <dbReference type="Proteomes" id="UP000193560"/>
    </source>
</evidence>
<proteinExistence type="predicted"/>
<evidence type="ECO:0008006" key="4">
    <source>
        <dbReference type="Google" id="ProtNLM"/>
    </source>
</evidence>
<dbReference type="AlphaFoldDB" id="A0A1X2IKG8"/>
<sequence length="56" mass="5832">MMNNSLINNGTTLLIIGTLLLTVLVNNVNAAPIVDKRAGCINGSNGPPSPFCNGRH</sequence>
<feature type="chain" id="PRO_5012981959" description="Transmembrane protein" evidence="1">
    <location>
        <begin position="31"/>
        <end position="56"/>
    </location>
</feature>
<accession>A0A1X2IKG8</accession>
<keyword evidence="3" id="KW-1185">Reference proteome</keyword>
<protein>
    <recommendedName>
        <fullName evidence="4">Transmembrane protein</fullName>
    </recommendedName>
</protein>
<gene>
    <name evidence="2" type="ORF">BCR42DRAFT_414353</name>
</gene>
<organism evidence="2 3">
    <name type="scientific">Absidia repens</name>
    <dbReference type="NCBI Taxonomy" id="90262"/>
    <lineage>
        <taxon>Eukaryota</taxon>
        <taxon>Fungi</taxon>
        <taxon>Fungi incertae sedis</taxon>
        <taxon>Mucoromycota</taxon>
        <taxon>Mucoromycotina</taxon>
        <taxon>Mucoromycetes</taxon>
        <taxon>Mucorales</taxon>
        <taxon>Cunninghamellaceae</taxon>
        <taxon>Absidia</taxon>
    </lineage>
</organism>
<feature type="signal peptide" evidence="1">
    <location>
        <begin position="1"/>
        <end position="30"/>
    </location>
</feature>
<evidence type="ECO:0000256" key="1">
    <source>
        <dbReference type="SAM" id="SignalP"/>
    </source>
</evidence>
<reference evidence="2 3" key="1">
    <citation type="submission" date="2016-07" db="EMBL/GenBank/DDBJ databases">
        <title>Pervasive Adenine N6-methylation of Active Genes in Fungi.</title>
        <authorList>
            <consortium name="DOE Joint Genome Institute"/>
            <person name="Mondo S.J."/>
            <person name="Dannebaum R.O."/>
            <person name="Kuo R.C."/>
            <person name="Labutti K."/>
            <person name="Haridas S."/>
            <person name="Kuo A."/>
            <person name="Salamov A."/>
            <person name="Ahrendt S.R."/>
            <person name="Lipzen A."/>
            <person name="Sullivan W."/>
            <person name="Andreopoulos W.B."/>
            <person name="Clum A."/>
            <person name="Lindquist E."/>
            <person name="Daum C."/>
            <person name="Ramamoorthy G.K."/>
            <person name="Gryganskyi A."/>
            <person name="Culley D."/>
            <person name="Magnuson J.K."/>
            <person name="James T.Y."/>
            <person name="O'Malley M.A."/>
            <person name="Stajich J.E."/>
            <person name="Spatafora J.W."/>
            <person name="Visel A."/>
            <person name="Grigoriev I.V."/>
        </authorList>
    </citation>
    <scope>NUCLEOTIDE SEQUENCE [LARGE SCALE GENOMIC DNA]</scope>
    <source>
        <strain evidence="2 3">NRRL 1336</strain>
    </source>
</reference>
<dbReference type="EMBL" id="MCGE01000010">
    <property type="protein sequence ID" value="ORZ17297.1"/>
    <property type="molecule type" value="Genomic_DNA"/>
</dbReference>
<keyword evidence="1" id="KW-0732">Signal</keyword>
<comment type="caution">
    <text evidence="2">The sequence shown here is derived from an EMBL/GenBank/DDBJ whole genome shotgun (WGS) entry which is preliminary data.</text>
</comment>